<evidence type="ECO:0000256" key="1">
    <source>
        <dbReference type="ARBA" id="ARBA00009986"/>
    </source>
</evidence>
<dbReference type="InterPro" id="IPR016163">
    <property type="entry name" value="Ald_DH_C"/>
</dbReference>
<dbReference type="Pfam" id="PF00171">
    <property type="entry name" value="Aldedh"/>
    <property type="match status" value="1"/>
</dbReference>
<comment type="caution">
    <text evidence="5">The sequence shown here is derived from an EMBL/GenBank/DDBJ whole genome shotgun (WGS) entry which is preliminary data.</text>
</comment>
<feature type="domain" description="Aldehyde dehydrogenase" evidence="4">
    <location>
        <begin position="3"/>
        <end position="452"/>
    </location>
</feature>
<keyword evidence="6" id="KW-1185">Reference proteome</keyword>
<dbReference type="Gene3D" id="3.40.605.10">
    <property type="entry name" value="Aldehyde Dehydrogenase, Chain A, domain 1"/>
    <property type="match status" value="1"/>
</dbReference>
<dbReference type="RefSeq" id="WP_176941906.1">
    <property type="nucleotide sequence ID" value="NZ_JABZEC010000001.1"/>
</dbReference>
<dbReference type="Proteomes" id="UP000563523">
    <property type="component" value="Unassembled WGS sequence"/>
</dbReference>
<reference evidence="5 6" key="1">
    <citation type="submission" date="2020-06" db="EMBL/GenBank/DDBJ databases">
        <authorList>
            <person name="Kang J."/>
        </authorList>
    </citation>
    <scope>NUCLEOTIDE SEQUENCE [LARGE SCALE GENOMIC DNA]</scope>
    <source>
        <strain evidence="5 6">DCY120</strain>
    </source>
</reference>
<gene>
    <name evidence="5" type="ORF">HU830_00735</name>
</gene>
<dbReference type="SUPFAM" id="SSF53720">
    <property type="entry name" value="ALDH-like"/>
    <property type="match status" value="1"/>
</dbReference>
<comment type="similarity">
    <text evidence="1">Belongs to the aldehyde dehydrogenase family.</text>
</comment>
<dbReference type="InterPro" id="IPR044148">
    <property type="entry name" value="ALDH_GabD1-like"/>
</dbReference>
<dbReference type="GO" id="GO:0004030">
    <property type="term" value="F:aldehyde dehydrogenase [NAD(P)+] activity"/>
    <property type="evidence" value="ECO:0007669"/>
    <property type="project" value="InterPro"/>
</dbReference>
<evidence type="ECO:0000259" key="4">
    <source>
        <dbReference type="Pfam" id="PF00171"/>
    </source>
</evidence>
<dbReference type="EMBL" id="JABZEC010000001">
    <property type="protein sequence ID" value="NVY95735.1"/>
    <property type="molecule type" value="Genomic_DNA"/>
</dbReference>
<protein>
    <submittedName>
        <fullName evidence="5">NAD-dependent succinate-semialdehyde dehydrogenase</fullName>
    </submittedName>
</protein>
<dbReference type="GO" id="GO:0004777">
    <property type="term" value="F:succinate-semialdehyde dehydrogenase (NAD+) activity"/>
    <property type="evidence" value="ECO:0007669"/>
    <property type="project" value="TreeGrafter"/>
</dbReference>
<dbReference type="AlphaFoldDB" id="A0A850R5B8"/>
<dbReference type="Gene3D" id="3.40.309.10">
    <property type="entry name" value="Aldehyde Dehydrogenase, Chain A, domain 2"/>
    <property type="match status" value="1"/>
</dbReference>
<evidence type="ECO:0000313" key="5">
    <source>
        <dbReference type="EMBL" id="NVY95735.1"/>
    </source>
</evidence>
<dbReference type="InterPro" id="IPR016161">
    <property type="entry name" value="Ald_DH/histidinol_DH"/>
</dbReference>
<evidence type="ECO:0000256" key="3">
    <source>
        <dbReference type="ARBA" id="ARBA00023002"/>
    </source>
</evidence>
<dbReference type="PANTHER" id="PTHR43217:SF2">
    <property type="entry name" value="SUCCINATE-SEMIALDEHYDE DEHYDROGENASE [NADP(+)]"/>
    <property type="match status" value="1"/>
</dbReference>
<dbReference type="InterPro" id="IPR015590">
    <property type="entry name" value="Aldehyde_DH_dom"/>
</dbReference>
<name>A0A850R5B8_9LACO</name>
<evidence type="ECO:0000313" key="6">
    <source>
        <dbReference type="Proteomes" id="UP000563523"/>
    </source>
</evidence>
<dbReference type="InterPro" id="IPR016162">
    <property type="entry name" value="Ald_DH_N"/>
</dbReference>
<dbReference type="InterPro" id="IPR047110">
    <property type="entry name" value="GABD/Sad-like"/>
</dbReference>
<organism evidence="5 6">
    <name type="scientific">Bombilactobacillus apium</name>
    <dbReference type="NCBI Taxonomy" id="2675299"/>
    <lineage>
        <taxon>Bacteria</taxon>
        <taxon>Bacillati</taxon>
        <taxon>Bacillota</taxon>
        <taxon>Bacilli</taxon>
        <taxon>Lactobacillales</taxon>
        <taxon>Lactobacillaceae</taxon>
        <taxon>Bombilactobacillus</taxon>
    </lineage>
</organism>
<proteinExistence type="inferred from homology"/>
<keyword evidence="3" id="KW-0560">Oxidoreductase</keyword>
<keyword evidence="2" id="KW-0521">NADP</keyword>
<accession>A0A850R5B8</accession>
<dbReference type="FunFam" id="3.40.605.10:FF:000012">
    <property type="entry name" value="NAD-dependent succinate-semialdehyde dehydrogenase"/>
    <property type="match status" value="1"/>
</dbReference>
<dbReference type="PANTHER" id="PTHR43217">
    <property type="entry name" value="SUCCINATE SEMIALDEHYDE DEHYDROGENASE [NAD(P)+] SAD"/>
    <property type="match status" value="1"/>
</dbReference>
<evidence type="ECO:0000256" key="2">
    <source>
        <dbReference type="ARBA" id="ARBA00022857"/>
    </source>
</evidence>
<sequence length="470" mass="50966">MAYQTVNPYTNQVVQTYTNATATQIEATLQVTHALYKKWRQEEPASRTAVLHRIATLLRQNKIELAKIVTIDMGKLLSEAKGEVELCAMIADYFADHGPQLLTATPLATQATGAAEVEKQAVGVIMAVEPWNFPYYQIMRVFAPNYLVGNPMILKHASNTPGSAAAFEKLILQAGAAKGSLVNLFLSYDQVQTIIADPRIQGVALTGSKRGGQAVARAAGENLKKSSMELGGSDAFVVLSDADLDQAVELAWRVRLYNAGQVCTSAKRFIVADNLYNEFLQRLQQQLATLHPGNPLDPQTTLAPLNSQRAKEKLEKQVQTAITGGAQVYYQFPEISLPGQFFAPVILTDIAPTNPVFYDEMFGPVIQVFAVHSDQEAIELANDSQLGLGGIVVSKDPQHGKTVAQKIETGMVFVNTFLSSLPELPFGGVKGSGYGRELSELGLMAFVNEKLVVTAQKPDYQNPAGGLIVL</sequence>
<dbReference type="CDD" id="cd07100">
    <property type="entry name" value="ALDH_SSADH1_GabD1"/>
    <property type="match status" value="1"/>
</dbReference>